<evidence type="ECO:0000256" key="8">
    <source>
        <dbReference type="ARBA" id="ARBA00022741"/>
    </source>
</evidence>
<dbReference type="EC" id="2.7.7.2" evidence="3"/>
<dbReference type="STRING" id="568899.SAMN05192534_14417"/>
<evidence type="ECO:0000256" key="9">
    <source>
        <dbReference type="ARBA" id="ARBA00022827"/>
    </source>
</evidence>
<dbReference type="GO" id="GO:0009231">
    <property type="term" value="P:riboflavin biosynthetic process"/>
    <property type="evidence" value="ECO:0007669"/>
    <property type="project" value="InterPro"/>
</dbReference>
<dbReference type="Gene3D" id="3.40.50.620">
    <property type="entry name" value="HUPs"/>
    <property type="match status" value="1"/>
</dbReference>
<dbReference type="InterPro" id="IPR014729">
    <property type="entry name" value="Rossmann-like_a/b/a_fold"/>
</dbReference>
<dbReference type="CDD" id="cd02064">
    <property type="entry name" value="FAD_synthetase_N"/>
    <property type="match status" value="1"/>
</dbReference>
<dbReference type="RefSeq" id="WP_091276958.1">
    <property type="nucleotide sequence ID" value="NZ_FNDK01000044.1"/>
</dbReference>
<dbReference type="AlphaFoldDB" id="A0A1G8KB24"/>
<evidence type="ECO:0000313" key="14">
    <source>
        <dbReference type="Proteomes" id="UP000199163"/>
    </source>
</evidence>
<evidence type="ECO:0000313" key="13">
    <source>
        <dbReference type="EMBL" id="SDI40645.1"/>
    </source>
</evidence>
<dbReference type="PANTHER" id="PTHR22749:SF6">
    <property type="entry name" value="RIBOFLAVIN KINASE"/>
    <property type="match status" value="1"/>
</dbReference>
<dbReference type="InterPro" id="IPR015864">
    <property type="entry name" value="FAD_synthase"/>
</dbReference>
<evidence type="ECO:0000256" key="10">
    <source>
        <dbReference type="ARBA" id="ARBA00022840"/>
    </source>
</evidence>
<reference evidence="13 14" key="1">
    <citation type="submission" date="2016-10" db="EMBL/GenBank/DDBJ databases">
        <authorList>
            <person name="de Groot N.N."/>
        </authorList>
    </citation>
    <scope>NUCLEOTIDE SEQUENCE [LARGE SCALE GENOMIC DNA]</scope>
    <source>
        <strain evidence="13 14">DSM 21632</strain>
    </source>
</reference>
<organism evidence="13 14">
    <name type="scientific">Alteribacillus persepolensis</name>
    <dbReference type="NCBI Taxonomy" id="568899"/>
    <lineage>
        <taxon>Bacteria</taxon>
        <taxon>Bacillati</taxon>
        <taxon>Bacillota</taxon>
        <taxon>Bacilli</taxon>
        <taxon>Bacillales</taxon>
        <taxon>Bacillaceae</taxon>
        <taxon>Alteribacillus</taxon>
    </lineage>
</organism>
<evidence type="ECO:0000259" key="12">
    <source>
        <dbReference type="Pfam" id="PF06574"/>
    </source>
</evidence>
<proteinExistence type="inferred from homology"/>
<evidence type="ECO:0000256" key="4">
    <source>
        <dbReference type="ARBA" id="ARBA00022630"/>
    </source>
</evidence>
<name>A0A1G8KB24_9BACI</name>
<keyword evidence="5" id="KW-0288">FMN</keyword>
<evidence type="ECO:0000256" key="7">
    <source>
        <dbReference type="ARBA" id="ARBA00022695"/>
    </source>
</evidence>
<gene>
    <name evidence="13" type="ORF">SAMN05192534_14417</name>
</gene>
<keyword evidence="8" id="KW-0547">Nucleotide-binding</keyword>
<evidence type="ECO:0000256" key="2">
    <source>
        <dbReference type="ARBA" id="ARBA00010214"/>
    </source>
</evidence>
<keyword evidence="9" id="KW-0274">FAD</keyword>
<keyword evidence="10" id="KW-0067">ATP-binding</keyword>
<evidence type="ECO:0000256" key="5">
    <source>
        <dbReference type="ARBA" id="ARBA00022643"/>
    </source>
</evidence>
<keyword evidence="7 13" id="KW-0548">Nucleotidyltransferase</keyword>
<keyword evidence="14" id="KW-1185">Reference proteome</keyword>
<keyword evidence="13" id="KW-0418">Kinase</keyword>
<protein>
    <recommendedName>
        <fullName evidence="3">FAD synthase</fullName>
        <ecNumber evidence="3">2.7.7.2</ecNumber>
    </recommendedName>
</protein>
<dbReference type="UniPathway" id="UPA00277">
    <property type="reaction ID" value="UER00407"/>
</dbReference>
<dbReference type="PANTHER" id="PTHR22749">
    <property type="entry name" value="RIBOFLAVIN KINASE/FMN ADENYLYLTRANSFERASE"/>
    <property type="match status" value="1"/>
</dbReference>
<evidence type="ECO:0000256" key="1">
    <source>
        <dbReference type="ARBA" id="ARBA00004726"/>
    </source>
</evidence>
<dbReference type="GO" id="GO:0006747">
    <property type="term" value="P:FAD biosynthetic process"/>
    <property type="evidence" value="ECO:0007669"/>
    <property type="project" value="UniProtKB-UniPathway"/>
</dbReference>
<keyword evidence="6 13" id="KW-0808">Transferase</keyword>
<dbReference type="InterPro" id="IPR023468">
    <property type="entry name" value="Riboflavin_kinase"/>
</dbReference>
<feature type="domain" description="FAD synthetase" evidence="12">
    <location>
        <begin position="12"/>
        <end position="154"/>
    </location>
</feature>
<keyword evidence="4" id="KW-0285">Flavoprotein</keyword>
<dbReference type="EMBL" id="FNDK01000044">
    <property type="protein sequence ID" value="SDI40645.1"/>
    <property type="molecule type" value="Genomic_DNA"/>
</dbReference>
<dbReference type="GO" id="GO:0008531">
    <property type="term" value="F:riboflavin kinase activity"/>
    <property type="evidence" value="ECO:0007669"/>
    <property type="project" value="TreeGrafter"/>
</dbReference>
<dbReference type="FunFam" id="3.40.50.620:FF:000021">
    <property type="entry name" value="Riboflavin biosynthesis protein"/>
    <property type="match status" value="1"/>
</dbReference>
<evidence type="ECO:0000256" key="11">
    <source>
        <dbReference type="ARBA" id="ARBA00049494"/>
    </source>
</evidence>
<comment type="similarity">
    <text evidence="2">Belongs to the RibF family.</text>
</comment>
<comment type="catalytic activity">
    <reaction evidence="11">
        <text>FMN + ATP + H(+) = FAD + diphosphate</text>
        <dbReference type="Rhea" id="RHEA:17237"/>
        <dbReference type="ChEBI" id="CHEBI:15378"/>
        <dbReference type="ChEBI" id="CHEBI:30616"/>
        <dbReference type="ChEBI" id="CHEBI:33019"/>
        <dbReference type="ChEBI" id="CHEBI:57692"/>
        <dbReference type="ChEBI" id="CHEBI:58210"/>
        <dbReference type="EC" id="2.7.7.2"/>
    </reaction>
</comment>
<dbReference type="GO" id="GO:0009398">
    <property type="term" value="P:FMN biosynthetic process"/>
    <property type="evidence" value="ECO:0007669"/>
    <property type="project" value="TreeGrafter"/>
</dbReference>
<accession>A0A1G8KB24</accession>
<dbReference type="OrthoDB" id="9803667at2"/>
<dbReference type="SUPFAM" id="SSF52374">
    <property type="entry name" value="Nucleotidylyl transferase"/>
    <property type="match status" value="1"/>
</dbReference>
<dbReference type="Proteomes" id="UP000199163">
    <property type="component" value="Unassembled WGS sequence"/>
</dbReference>
<evidence type="ECO:0000256" key="6">
    <source>
        <dbReference type="ARBA" id="ARBA00022679"/>
    </source>
</evidence>
<evidence type="ECO:0000256" key="3">
    <source>
        <dbReference type="ARBA" id="ARBA00012393"/>
    </source>
</evidence>
<dbReference type="GO" id="GO:0005524">
    <property type="term" value="F:ATP binding"/>
    <property type="evidence" value="ECO:0007669"/>
    <property type="project" value="UniProtKB-KW"/>
</dbReference>
<sequence length="179" mass="20194">MNVYSDHQLSLPHSVVSIGAFDGLHLGHQTLINKAASRAKTLGVPSVVYTFNPPPRSFFQQTQVLTSVEEKVELIKRLGIDYVVVADFNKEYASREAIAFVHELQALSPKEVWVGPNFQFGKGKQGTTEFLSHYFHVNLHPLVRCQQGKIISSTRIRLLLQKNQIEHARKLLAHPQMTP</sequence>
<comment type="pathway">
    <text evidence="1">Cofactor biosynthesis; FAD biosynthesis; FAD from FMN: step 1/1.</text>
</comment>
<dbReference type="GO" id="GO:0003919">
    <property type="term" value="F:FMN adenylyltransferase activity"/>
    <property type="evidence" value="ECO:0007669"/>
    <property type="project" value="UniProtKB-EC"/>
</dbReference>
<dbReference type="Pfam" id="PF06574">
    <property type="entry name" value="FAD_syn"/>
    <property type="match status" value="1"/>
</dbReference>